<dbReference type="EMBL" id="JAACXV010013886">
    <property type="protein sequence ID" value="KAF7271872.1"/>
    <property type="molecule type" value="Genomic_DNA"/>
</dbReference>
<protein>
    <submittedName>
        <fullName evidence="1">Uncharacterized protein</fullName>
    </submittedName>
</protein>
<reference evidence="1" key="1">
    <citation type="submission" date="2020-08" db="EMBL/GenBank/DDBJ databases">
        <title>Genome sequencing and assembly of the red palm weevil Rhynchophorus ferrugineus.</title>
        <authorList>
            <person name="Dias G.B."/>
            <person name="Bergman C.M."/>
            <person name="Manee M."/>
        </authorList>
    </citation>
    <scope>NUCLEOTIDE SEQUENCE</scope>
    <source>
        <strain evidence="1">AA-2017</strain>
        <tissue evidence="1">Whole larva</tissue>
    </source>
</reference>
<gene>
    <name evidence="1" type="ORF">GWI33_015291</name>
</gene>
<sequence length="157" mass="18111">MHYTVEEDESGRPGPKFLLHLLHIRIGRLRNNGRSGVPGGVFWGEVFETGAESRRRNRISSERTANFAGQSRNFFSEPPIGSGRRIFVKPLRFHNRAERKIALTVDAFKRLQWRNQFTNAPFTDRFDSRKRQLLNSATVTHVLTKPSAPKDHNLQPF</sequence>
<evidence type="ECO:0000313" key="1">
    <source>
        <dbReference type="EMBL" id="KAF7271872.1"/>
    </source>
</evidence>
<proteinExistence type="predicted"/>
<accession>A0A834IDJ6</accession>
<dbReference type="AlphaFoldDB" id="A0A834IDJ6"/>
<comment type="caution">
    <text evidence="1">The sequence shown here is derived from an EMBL/GenBank/DDBJ whole genome shotgun (WGS) entry which is preliminary data.</text>
</comment>
<name>A0A834IDJ6_RHYFE</name>
<evidence type="ECO:0000313" key="2">
    <source>
        <dbReference type="Proteomes" id="UP000625711"/>
    </source>
</evidence>
<organism evidence="1 2">
    <name type="scientific">Rhynchophorus ferrugineus</name>
    <name type="common">Red palm weevil</name>
    <name type="synonym">Curculio ferrugineus</name>
    <dbReference type="NCBI Taxonomy" id="354439"/>
    <lineage>
        <taxon>Eukaryota</taxon>
        <taxon>Metazoa</taxon>
        <taxon>Ecdysozoa</taxon>
        <taxon>Arthropoda</taxon>
        <taxon>Hexapoda</taxon>
        <taxon>Insecta</taxon>
        <taxon>Pterygota</taxon>
        <taxon>Neoptera</taxon>
        <taxon>Endopterygota</taxon>
        <taxon>Coleoptera</taxon>
        <taxon>Polyphaga</taxon>
        <taxon>Cucujiformia</taxon>
        <taxon>Curculionidae</taxon>
        <taxon>Dryophthorinae</taxon>
        <taxon>Rhynchophorus</taxon>
    </lineage>
</organism>
<keyword evidence="2" id="KW-1185">Reference proteome</keyword>
<dbReference type="Proteomes" id="UP000625711">
    <property type="component" value="Unassembled WGS sequence"/>
</dbReference>